<evidence type="ECO:0000256" key="1">
    <source>
        <dbReference type="SAM" id="MobiDB-lite"/>
    </source>
</evidence>
<evidence type="ECO:0000313" key="2">
    <source>
        <dbReference type="EMBL" id="KAK2087142.1"/>
    </source>
</evidence>
<protein>
    <submittedName>
        <fullName evidence="2">Uncharacterized protein</fullName>
    </submittedName>
</protein>
<name>A0ABQ9TSH7_SAGOE</name>
<keyword evidence="3" id="KW-1185">Reference proteome</keyword>
<evidence type="ECO:0000313" key="3">
    <source>
        <dbReference type="Proteomes" id="UP001266305"/>
    </source>
</evidence>
<accession>A0ABQ9TSH7</accession>
<feature type="region of interest" description="Disordered" evidence="1">
    <location>
        <begin position="90"/>
        <end position="114"/>
    </location>
</feature>
<proteinExistence type="predicted"/>
<dbReference type="EMBL" id="JASSZA010000019">
    <property type="protein sequence ID" value="KAK2087142.1"/>
    <property type="molecule type" value="Genomic_DNA"/>
</dbReference>
<comment type="caution">
    <text evidence="2">The sequence shown here is derived from an EMBL/GenBank/DDBJ whole genome shotgun (WGS) entry which is preliminary data.</text>
</comment>
<sequence>MSISGEEGTAGPQEGPRARCRCDDRNQHPGVIFQGWACLMTEPVAGLSLPPWTLQCDWPSPGFRVLSHVTTLGGGFQVSQVLHAPRSFTREQFPHPRPCHTPASAPTLRSQTIR</sequence>
<feature type="region of interest" description="Disordered" evidence="1">
    <location>
        <begin position="1"/>
        <end position="24"/>
    </location>
</feature>
<organism evidence="2 3">
    <name type="scientific">Saguinus oedipus</name>
    <name type="common">Cotton-top tamarin</name>
    <name type="synonym">Oedipomidas oedipus</name>
    <dbReference type="NCBI Taxonomy" id="9490"/>
    <lineage>
        <taxon>Eukaryota</taxon>
        <taxon>Metazoa</taxon>
        <taxon>Chordata</taxon>
        <taxon>Craniata</taxon>
        <taxon>Vertebrata</taxon>
        <taxon>Euteleostomi</taxon>
        <taxon>Mammalia</taxon>
        <taxon>Eutheria</taxon>
        <taxon>Euarchontoglires</taxon>
        <taxon>Primates</taxon>
        <taxon>Haplorrhini</taxon>
        <taxon>Platyrrhini</taxon>
        <taxon>Cebidae</taxon>
        <taxon>Callitrichinae</taxon>
        <taxon>Saguinus</taxon>
    </lineage>
</organism>
<dbReference type="Proteomes" id="UP001266305">
    <property type="component" value="Unassembled WGS sequence"/>
</dbReference>
<reference evidence="2 3" key="1">
    <citation type="submission" date="2023-05" db="EMBL/GenBank/DDBJ databases">
        <title>B98-5 Cell Line De Novo Hybrid Assembly: An Optical Mapping Approach.</title>
        <authorList>
            <person name="Kananen K."/>
            <person name="Auerbach J.A."/>
            <person name="Kautto E."/>
            <person name="Blachly J.S."/>
        </authorList>
    </citation>
    <scope>NUCLEOTIDE SEQUENCE [LARGE SCALE GENOMIC DNA]</scope>
    <source>
        <strain evidence="2">B95-8</strain>
        <tissue evidence="2">Cell line</tissue>
    </source>
</reference>
<gene>
    <name evidence="2" type="ORF">P7K49_033049</name>
</gene>